<keyword evidence="3" id="KW-1185">Reference proteome</keyword>
<feature type="domain" description="ATP-dependent DNA ligase family profile" evidence="1">
    <location>
        <begin position="20"/>
        <end position="191"/>
    </location>
</feature>
<evidence type="ECO:0000259" key="1">
    <source>
        <dbReference type="Pfam" id="PF01068"/>
    </source>
</evidence>
<dbReference type="GO" id="GO:0003910">
    <property type="term" value="F:DNA ligase (ATP) activity"/>
    <property type="evidence" value="ECO:0007669"/>
    <property type="project" value="InterPro"/>
</dbReference>
<protein>
    <submittedName>
        <fullName evidence="2">ATP-dependent DNA ligase</fullName>
    </submittedName>
</protein>
<evidence type="ECO:0000313" key="2">
    <source>
        <dbReference type="EMBL" id="WNQ09442.1"/>
    </source>
</evidence>
<name>A0AA96L9E4_9BACL</name>
<dbReference type="RefSeq" id="WP_315603214.1">
    <property type="nucleotide sequence ID" value="NZ_CP130318.1"/>
</dbReference>
<dbReference type="GO" id="GO:0006310">
    <property type="term" value="P:DNA recombination"/>
    <property type="evidence" value="ECO:0007669"/>
    <property type="project" value="InterPro"/>
</dbReference>
<gene>
    <name evidence="2" type="ORF">MJA45_17615</name>
</gene>
<dbReference type="SUPFAM" id="SSF56091">
    <property type="entry name" value="DNA ligase/mRNA capping enzyme, catalytic domain"/>
    <property type="match status" value="1"/>
</dbReference>
<sequence>MDKWINPMQCAAEDVPFADEHYLFEPKIDGHRLLLYSGRDGTRLYDGSGQPLNALYPEWTMGMEEGMILDGEAAAVGEDGRSICFETVMKRRRAAPAEAAGLAVRYPAQYIVFDILQYRGRDLRGLPLAKRKEILASIDFSGSPAIGVIPFMEEHGDLLYEEIRRRCWEGMVAKKLSSMYISGRSEAWRKVIFWQETEVAITGIRKRDRGWLASVPSPAGAVRPVGVIGDGARAADKMAFYRRSRSLAVGEDEHYVYLAPEIRATVKARGWTGSGQLRSPFFVRFVS</sequence>
<accession>A0AA96L9E4</accession>
<dbReference type="Pfam" id="PF01068">
    <property type="entry name" value="DNA_ligase_A_M"/>
    <property type="match status" value="1"/>
</dbReference>
<dbReference type="EMBL" id="CP130318">
    <property type="protein sequence ID" value="WNQ09442.1"/>
    <property type="molecule type" value="Genomic_DNA"/>
</dbReference>
<dbReference type="InterPro" id="IPR012310">
    <property type="entry name" value="DNA_ligase_ATP-dep_cent"/>
</dbReference>
<dbReference type="GO" id="GO:0005524">
    <property type="term" value="F:ATP binding"/>
    <property type="evidence" value="ECO:0007669"/>
    <property type="project" value="InterPro"/>
</dbReference>
<evidence type="ECO:0000313" key="3">
    <source>
        <dbReference type="Proteomes" id="UP001305702"/>
    </source>
</evidence>
<reference evidence="2 3" key="1">
    <citation type="submission" date="2022-02" db="EMBL/GenBank/DDBJ databases">
        <title>Paenibacillus sp. MBLB1776 Whole Genome Shotgun Sequencing.</title>
        <authorList>
            <person name="Hwang C.Y."/>
            <person name="Cho E.-S."/>
            <person name="Seo M.-J."/>
        </authorList>
    </citation>
    <scope>NUCLEOTIDE SEQUENCE [LARGE SCALE GENOMIC DNA]</scope>
    <source>
        <strain evidence="2 3">MBLB1776</strain>
    </source>
</reference>
<dbReference type="KEGG" id="paun:MJA45_17615"/>
<proteinExistence type="predicted"/>
<dbReference type="AlphaFoldDB" id="A0AA96L9E4"/>
<dbReference type="Gene3D" id="3.30.470.30">
    <property type="entry name" value="DNA ligase/mRNA capping enzyme"/>
    <property type="match status" value="1"/>
</dbReference>
<dbReference type="Gene3D" id="3.30.1490.70">
    <property type="match status" value="1"/>
</dbReference>
<dbReference type="GO" id="GO:0006281">
    <property type="term" value="P:DNA repair"/>
    <property type="evidence" value="ECO:0007669"/>
    <property type="project" value="InterPro"/>
</dbReference>
<organism evidence="2 3">
    <name type="scientific">Paenibacillus aurantius</name>
    <dbReference type="NCBI Taxonomy" id="2918900"/>
    <lineage>
        <taxon>Bacteria</taxon>
        <taxon>Bacillati</taxon>
        <taxon>Bacillota</taxon>
        <taxon>Bacilli</taxon>
        <taxon>Bacillales</taxon>
        <taxon>Paenibacillaceae</taxon>
        <taxon>Paenibacillus</taxon>
    </lineage>
</organism>
<dbReference type="Proteomes" id="UP001305702">
    <property type="component" value="Chromosome"/>
</dbReference>
<keyword evidence="2" id="KW-0436">Ligase</keyword>